<evidence type="ECO:0000313" key="2">
    <source>
        <dbReference type="EMBL" id="EFO18805.1"/>
    </source>
</evidence>
<dbReference type="AlphaFoldDB" id="A0A1S0TR75"/>
<sequence>MSIHYFSMLIHYFVYLSIHQCSMVLSCTFAYHGNNKSIVKMLQ</sequence>
<keyword evidence="1" id="KW-0472">Membrane</keyword>
<proteinExistence type="predicted"/>
<organism evidence="2">
    <name type="scientific">Loa loa</name>
    <name type="common">Eye worm</name>
    <name type="synonym">Filaria loa</name>
    <dbReference type="NCBI Taxonomy" id="7209"/>
    <lineage>
        <taxon>Eukaryota</taxon>
        <taxon>Metazoa</taxon>
        <taxon>Ecdysozoa</taxon>
        <taxon>Nematoda</taxon>
        <taxon>Chromadorea</taxon>
        <taxon>Rhabditida</taxon>
        <taxon>Spirurina</taxon>
        <taxon>Spiruromorpha</taxon>
        <taxon>Filarioidea</taxon>
        <taxon>Onchocercidae</taxon>
        <taxon>Loa</taxon>
    </lineage>
</organism>
<dbReference type="KEGG" id="loa:LOAG_09690"/>
<dbReference type="EMBL" id="JH712691">
    <property type="protein sequence ID" value="EFO18805.1"/>
    <property type="molecule type" value="Genomic_DNA"/>
</dbReference>
<keyword evidence="1" id="KW-1133">Transmembrane helix</keyword>
<evidence type="ECO:0000256" key="1">
    <source>
        <dbReference type="SAM" id="Phobius"/>
    </source>
</evidence>
<accession>A0A1S0TR75</accession>
<protein>
    <submittedName>
        <fullName evidence="2">Uncharacterized protein</fullName>
    </submittedName>
</protein>
<name>A0A1S0TR75_LOALO</name>
<dbReference type="GeneID" id="9947131"/>
<gene>
    <name evidence="2" type="ORF">LOAG_09690</name>
</gene>
<dbReference type="InParanoid" id="A0A1S0TR75"/>
<feature type="transmembrane region" description="Helical" evidence="1">
    <location>
        <begin position="12"/>
        <end position="31"/>
    </location>
</feature>
<dbReference type="CTD" id="9947131"/>
<dbReference type="RefSeq" id="XP_003145265.1">
    <property type="nucleotide sequence ID" value="XM_003145217.1"/>
</dbReference>
<reference evidence="2" key="1">
    <citation type="submission" date="2012-04" db="EMBL/GenBank/DDBJ databases">
        <title>The Genome Sequence of Loa loa.</title>
        <authorList>
            <consortium name="The Broad Institute Genome Sequencing Platform"/>
            <consortium name="Broad Institute Genome Sequencing Center for Infectious Disease"/>
            <person name="Nutman T.B."/>
            <person name="Fink D.L."/>
            <person name="Russ C."/>
            <person name="Young S."/>
            <person name="Zeng Q."/>
            <person name="Gargeya S."/>
            <person name="Alvarado L."/>
            <person name="Berlin A."/>
            <person name="Chapman S.B."/>
            <person name="Chen Z."/>
            <person name="Freedman E."/>
            <person name="Gellesch M."/>
            <person name="Goldberg J."/>
            <person name="Griggs A."/>
            <person name="Gujja S."/>
            <person name="Heilman E.R."/>
            <person name="Heiman D."/>
            <person name="Howarth C."/>
            <person name="Mehta T."/>
            <person name="Neiman D."/>
            <person name="Pearson M."/>
            <person name="Roberts A."/>
            <person name="Saif S."/>
            <person name="Shea T."/>
            <person name="Shenoy N."/>
            <person name="Sisk P."/>
            <person name="Stolte C."/>
            <person name="Sykes S."/>
            <person name="White J."/>
            <person name="Yandava C."/>
            <person name="Haas B."/>
            <person name="Henn M.R."/>
            <person name="Nusbaum C."/>
            <person name="Birren B."/>
        </authorList>
    </citation>
    <scope>NUCLEOTIDE SEQUENCE [LARGE SCALE GENOMIC DNA]</scope>
</reference>
<keyword evidence="1" id="KW-0812">Transmembrane</keyword>